<dbReference type="GeneID" id="93591796"/>
<feature type="signal peptide" evidence="2">
    <location>
        <begin position="1"/>
        <end position="26"/>
    </location>
</feature>
<reference evidence="3 4" key="1">
    <citation type="submission" date="2019-01" db="EMBL/GenBank/DDBJ databases">
        <title>Intercellular communication is required for trap formation in the nematode-trapping fungus Duddingtonia flagrans.</title>
        <authorList>
            <person name="Youssar L."/>
            <person name="Wernet V."/>
            <person name="Hensel N."/>
            <person name="Hildebrandt H.-G."/>
            <person name="Fischer R."/>
        </authorList>
    </citation>
    <scope>NUCLEOTIDE SEQUENCE [LARGE SCALE GENOMIC DNA]</scope>
    <source>
        <strain evidence="3 4">CBS H-5679</strain>
    </source>
</reference>
<feature type="region of interest" description="Disordered" evidence="1">
    <location>
        <begin position="291"/>
        <end position="332"/>
    </location>
</feature>
<dbReference type="EMBL" id="SAEB01000012">
    <property type="protein sequence ID" value="RVD81629.1"/>
    <property type="molecule type" value="Genomic_DNA"/>
</dbReference>
<dbReference type="RefSeq" id="XP_067487173.1">
    <property type="nucleotide sequence ID" value="XM_067639377.1"/>
</dbReference>
<evidence type="ECO:0000256" key="2">
    <source>
        <dbReference type="SAM" id="SignalP"/>
    </source>
</evidence>
<evidence type="ECO:0000313" key="4">
    <source>
        <dbReference type="Proteomes" id="UP000283090"/>
    </source>
</evidence>
<feature type="region of interest" description="Disordered" evidence="1">
    <location>
        <begin position="230"/>
        <end position="274"/>
    </location>
</feature>
<dbReference type="VEuPathDB" id="FungiDB:DFL_009485"/>
<protein>
    <submittedName>
        <fullName evidence="3">Uncharacterized protein</fullName>
    </submittedName>
</protein>
<proteinExistence type="predicted"/>
<gene>
    <name evidence="3" type="ORF">DFL_009485</name>
</gene>
<sequence>MALLSRPHMLSTGLFCLLITPKYCQSILVPIIEPTVNKTSTEGSSITNREAPEELSDSPNLAAPPTAPSLKSLDPRADTSGESASTIATRIVVSCPSLDGLLDGSRPVDSRGLEQYYKPIHWSILTPAQKGLERAKLQWHRTNCIRGCRCADDGTIISPLGGGIAADRRLRASLSLVSTIERPPVIENPPVVENPPVDNGAGFDAFRNLLLDPNAEFLSIEELLQLSDVPDRGTHETRPGPVIADDPNIAPYPLYGPDATTADESEEHDPWEGSSAGWGLFGYHNPFGGGGSGSFGGSVKRDTGLGEDTSLPSDDADLPQDGIPPDAFQQEV</sequence>
<accession>A0A436ZRT5</accession>
<evidence type="ECO:0000313" key="3">
    <source>
        <dbReference type="EMBL" id="RVD81629.1"/>
    </source>
</evidence>
<keyword evidence="2" id="KW-0732">Signal</keyword>
<organism evidence="3 4">
    <name type="scientific">Arthrobotrys flagrans</name>
    <name type="common">Nematode-trapping fungus</name>
    <name type="synonym">Trichothecium flagrans</name>
    <dbReference type="NCBI Taxonomy" id="97331"/>
    <lineage>
        <taxon>Eukaryota</taxon>
        <taxon>Fungi</taxon>
        <taxon>Dikarya</taxon>
        <taxon>Ascomycota</taxon>
        <taxon>Pezizomycotina</taxon>
        <taxon>Orbiliomycetes</taxon>
        <taxon>Orbiliales</taxon>
        <taxon>Orbiliaceae</taxon>
        <taxon>Arthrobotrys</taxon>
    </lineage>
</organism>
<name>A0A436ZRT5_ARTFL</name>
<dbReference type="AlphaFoldDB" id="A0A436ZRT5"/>
<keyword evidence="4" id="KW-1185">Reference proteome</keyword>
<feature type="region of interest" description="Disordered" evidence="1">
    <location>
        <begin position="38"/>
        <end position="83"/>
    </location>
</feature>
<comment type="caution">
    <text evidence="3">The sequence shown here is derived from an EMBL/GenBank/DDBJ whole genome shotgun (WGS) entry which is preliminary data.</text>
</comment>
<dbReference type="Proteomes" id="UP000283090">
    <property type="component" value="Unassembled WGS sequence"/>
</dbReference>
<feature type="chain" id="PRO_5019376384" evidence="2">
    <location>
        <begin position="27"/>
        <end position="332"/>
    </location>
</feature>
<feature type="compositionally biased region" description="Polar residues" evidence="1">
    <location>
        <begin position="38"/>
        <end position="48"/>
    </location>
</feature>
<evidence type="ECO:0000256" key="1">
    <source>
        <dbReference type="SAM" id="MobiDB-lite"/>
    </source>
</evidence>